<organism evidence="1 2">
    <name type="scientific">Myotis myotis</name>
    <name type="common">Greater mouse-eared bat</name>
    <name type="synonym">Vespertilio myotis</name>
    <dbReference type="NCBI Taxonomy" id="51298"/>
    <lineage>
        <taxon>Eukaryota</taxon>
        <taxon>Metazoa</taxon>
        <taxon>Chordata</taxon>
        <taxon>Craniata</taxon>
        <taxon>Vertebrata</taxon>
        <taxon>Euteleostomi</taxon>
        <taxon>Mammalia</taxon>
        <taxon>Eutheria</taxon>
        <taxon>Laurasiatheria</taxon>
        <taxon>Chiroptera</taxon>
        <taxon>Yangochiroptera</taxon>
        <taxon>Vespertilionidae</taxon>
        <taxon>Myotis</taxon>
    </lineage>
</organism>
<sequence length="248" mass="27225">MTQPNPGGALGSAASLEGPVSLLHVGPLLTAQRPLRQQWAGHLCARLRSCARHLRTYSTGQSSVPGPHPAPRGARKGTLVCAQEGEANSSFCHIGIPLLPFTRGSERRLGHRKAPRGREPWPWAGKDGRILPTMGWVLCVEAQRRSIHRDPSPSPPPRGHFPGHMGTELNYRLGQDGVVSIGRAYPQYPRLPTQMSPNLISSHKDKAWSFCESGRSFFKPTITYSLEKCSKNHSSFHLGKCDFSVVIM</sequence>
<gene>
    <name evidence="1" type="ORF">mMyoMyo1_009922</name>
</gene>
<keyword evidence="2" id="KW-1185">Reference proteome</keyword>
<reference evidence="1 2" key="1">
    <citation type="journal article" date="2020" name="Nature">
        <title>Six reference-quality genomes reveal evolution of bat adaptations.</title>
        <authorList>
            <person name="Jebb D."/>
            <person name="Huang Z."/>
            <person name="Pippel M."/>
            <person name="Hughes G.M."/>
            <person name="Lavrichenko K."/>
            <person name="Devanna P."/>
            <person name="Winkler S."/>
            <person name="Jermiin L.S."/>
            <person name="Skirmuntt E.C."/>
            <person name="Katzourakis A."/>
            <person name="Burkitt-Gray L."/>
            <person name="Ray D.A."/>
            <person name="Sullivan K.A.M."/>
            <person name="Roscito J.G."/>
            <person name="Kirilenko B.M."/>
            <person name="Davalos L.M."/>
            <person name="Corthals A.P."/>
            <person name="Power M.L."/>
            <person name="Jones G."/>
            <person name="Ransome R.D."/>
            <person name="Dechmann D.K.N."/>
            <person name="Locatelli A.G."/>
            <person name="Puechmaille S.J."/>
            <person name="Fedrigo O."/>
            <person name="Jarvis E.D."/>
            <person name="Hiller M."/>
            <person name="Vernes S.C."/>
            <person name="Myers E.W."/>
            <person name="Teeling E.C."/>
        </authorList>
    </citation>
    <scope>NUCLEOTIDE SEQUENCE [LARGE SCALE GENOMIC DNA]</scope>
    <source>
        <strain evidence="1">MMyoMyo1</strain>
        <tissue evidence="1">Flight muscle</tissue>
    </source>
</reference>
<accession>A0A7J7ZY86</accession>
<proteinExistence type="predicted"/>
<dbReference type="EMBL" id="JABWUV010000002">
    <property type="protein sequence ID" value="KAF6379078.1"/>
    <property type="molecule type" value="Genomic_DNA"/>
</dbReference>
<evidence type="ECO:0000313" key="2">
    <source>
        <dbReference type="Proteomes" id="UP000527355"/>
    </source>
</evidence>
<evidence type="ECO:0000313" key="1">
    <source>
        <dbReference type="EMBL" id="KAF6379078.1"/>
    </source>
</evidence>
<name>A0A7J7ZY86_MYOMY</name>
<protein>
    <submittedName>
        <fullName evidence="1">Uncharacterized protein</fullName>
    </submittedName>
</protein>
<dbReference type="AlphaFoldDB" id="A0A7J7ZY86"/>
<comment type="caution">
    <text evidence="1">The sequence shown here is derived from an EMBL/GenBank/DDBJ whole genome shotgun (WGS) entry which is preliminary data.</text>
</comment>
<dbReference type="Proteomes" id="UP000527355">
    <property type="component" value="Unassembled WGS sequence"/>
</dbReference>